<dbReference type="AlphaFoldDB" id="A0A8X7QAV1"/>
<evidence type="ECO:0000313" key="2">
    <source>
        <dbReference type="EMBL" id="KAG2264144.1"/>
    </source>
</evidence>
<protein>
    <recommendedName>
        <fullName evidence="1">Reverse transcriptase zinc-binding domain-containing protein</fullName>
    </recommendedName>
</protein>
<dbReference type="InterPro" id="IPR026960">
    <property type="entry name" value="RVT-Znf"/>
</dbReference>
<reference evidence="2 3" key="1">
    <citation type="submission" date="2020-02" db="EMBL/GenBank/DDBJ databases">
        <authorList>
            <person name="Ma Q."/>
            <person name="Huang Y."/>
            <person name="Song X."/>
            <person name="Pei D."/>
        </authorList>
    </citation>
    <scope>NUCLEOTIDE SEQUENCE [LARGE SCALE GENOMIC DNA]</scope>
    <source>
        <strain evidence="2">Sxm20200214</strain>
        <tissue evidence="2">Leaf</tissue>
    </source>
</reference>
<keyword evidence="3" id="KW-1185">Reference proteome</keyword>
<name>A0A8X7QAV1_BRACI</name>
<evidence type="ECO:0000313" key="3">
    <source>
        <dbReference type="Proteomes" id="UP000886595"/>
    </source>
</evidence>
<feature type="domain" description="Reverse transcriptase zinc-binding" evidence="1">
    <location>
        <begin position="48"/>
        <end position="106"/>
    </location>
</feature>
<accession>A0A8X7QAV1</accession>
<dbReference type="Proteomes" id="UP000886595">
    <property type="component" value="Unassembled WGS sequence"/>
</dbReference>
<gene>
    <name evidence="2" type="ORF">Bca52824_071223</name>
</gene>
<proteinExistence type="predicted"/>
<dbReference type="OrthoDB" id="1105275at2759"/>
<organism evidence="2 3">
    <name type="scientific">Brassica carinata</name>
    <name type="common">Ethiopian mustard</name>
    <name type="synonym">Abyssinian cabbage</name>
    <dbReference type="NCBI Taxonomy" id="52824"/>
    <lineage>
        <taxon>Eukaryota</taxon>
        <taxon>Viridiplantae</taxon>
        <taxon>Streptophyta</taxon>
        <taxon>Embryophyta</taxon>
        <taxon>Tracheophyta</taxon>
        <taxon>Spermatophyta</taxon>
        <taxon>Magnoliopsida</taxon>
        <taxon>eudicotyledons</taxon>
        <taxon>Gunneridae</taxon>
        <taxon>Pentapetalae</taxon>
        <taxon>rosids</taxon>
        <taxon>malvids</taxon>
        <taxon>Brassicales</taxon>
        <taxon>Brassicaceae</taxon>
        <taxon>Brassiceae</taxon>
        <taxon>Brassica</taxon>
    </lineage>
</organism>
<dbReference type="Pfam" id="PF13966">
    <property type="entry name" value="zf-RVT"/>
    <property type="match status" value="1"/>
</dbReference>
<evidence type="ECO:0000259" key="1">
    <source>
        <dbReference type="Pfam" id="PF13966"/>
    </source>
</evidence>
<comment type="caution">
    <text evidence="2">The sequence shown here is derived from an EMBL/GenBank/DDBJ whole genome shotgun (WGS) entry which is preliminary data.</text>
</comment>
<sequence>MHRHRRRQHRIEIFNKVEDEIEKLKHENHQIEDIGLWRSKNGKYKPTFSSKNTWLEIRKVYADQVWSKGVWFKHATPKYSFHTWTAMRDRLSTCDRILKWNPNIDPLSAGHAIWRERNRRKHGDKELPYMLVLKNIDKIVRNRFSTIRRQGDQKMDKGMSIWFGSRV</sequence>
<dbReference type="EMBL" id="JAAMPC010000014">
    <property type="protein sequence ID" value="KAG2264144.1"/>
    <property type="molecule type" value="Genomic_DNA"/>
</dbReference>